<evidence type="ECO:0000313" key="2">
    <source>
        <dbReference type="EMBL" id="QHU26540.1"/>
    </source>
</evidence>
<keyword evidence="1" id="KW-1133">Transmembrane helix</keyword>
<keyword evidence="1" id="KW-0472">Membrane</keyword>
<dbReference type="AlphaFoldDB" id="A0A6C0L893"/>
<evidence type="ECO:0000256" key="1">
    <source>
        <dbReference type="SAM" id="Phobius"/>
    </source>
</evidence>
<keyword evidence="1" id="KW-0812">Transmembrane</keyword>
<protein>
    <recommendedName>
        <fullName evidence="3">LamG-like jellyroll fold domain-containing protein</fullName>
    </recommendedName>
</protein>
<organism evidence="2">
    <name type="scientific">viral metagenome</name>
    <dbReference type="NCBI Taxonomy" id="1070528"/>
    <lineage>
        <taxon>unclassified sequences</taxon>
        <taxon>metagenomes</taxon>
        <taxon>organismal metagenomes</taxon>
    </lineage>
</organism>
<accession>A0A6C0L893</accession>
<evidence type="ECO:0008006" key="3">
    <source>
        <dbReference type="Google" id="ProtNLM"/>
    </source>
</evidence>
<feature type="transmembrane region" description="Helical" evidence="1">
    <location>
        <begin position="66"/>
        <end position="91"/>
    </location>
</feature>
<name>A0A6C0L893_9ZZZZ</name>
<dbReference type="Gene3D" id="2.60.120.200">
    <property type="match status" value="1"/>
</dbReference>
<reference evidence="2" key="1">
    <citation type="journal article" date="2020" name="Nature">
        <title>Giant virus diversity and host interactions through global metagenomics.</title>
        <authorList>
            <person name="Schulz F."/>
            <person name="Roux S."/>
            <person name="Paez-Espino D."/>
            <person name="Jungbluth S."/>
            <person name="Walsh D.A."/>
            <person name="Denef V.J."/>
            <person name="McMahon K.D."/>
            <person name="Konstantinidis K.T."/>
            <person name="Eloe-Fadrosh E.A."/>
            <person name="Kyrpides N.C."/>
            <person name="Woyke T."/>
        </authorList>
    </citation>
    <scope>NUCLEOTIDE SEQUENCE</scope>
    <source>
        <strain evidence="2">GVMAG-M-3300027759-42</strain>
    </source>
</reference>
<dbReference type="Pfam" id="PF13385">
    <property type="entry name" value="Laminin_G_3"/>
    <property type="match status" value="1"/>
</dbReference>
<sequence length="319" mass="34971">MNFQNMAPPDIKMPESIQQASESFGNSINDMKSSVNNSLDDFSNQATAGVGASSSFLQSNTIIAKFAFIILVIIGFLFLMNLGVIILGYFLNPSDSPFIIRGLITGQTGKTFSQDPSVGNKAKIVKLSNNERTGMEFTWSVWLFINDLGSTSKHQFIFNKGDLNFDSVTNITSVNNGPGLYIVPNTNGVATLKVIMNTANANDTKSNIEVKDIPVRKWVNVIIRLENTMLDVYINGTISGRLNLPLVPKQNYNDINVCQGGGFNGNLSDLRYFNHALSIIEINNIVYWGPNTSPSSDSVDATATGSYNYLSSVWYSNKL</sequence>
<dbReference type="EMBL" id="MN740443">
    <property type="protein sequence ID" value="QHU26540.1"/>
    <property type="molecule type" value="Genomic_DNA"/>
</dbReference>
<dbReference type="InterPro" id="IPR013320">
    <property type="entry name" value="ConA-like_dom_sf"/>
</dbReference>
<proteinExistence type="predicted"/>
<dbReference type="SUPFAM" id="SSF49899">
    <property type="entry name" value="Concanavalin A-like lectins/glucanases"/>
    <property type="match status" value="1"/>
</dbReference>